<dbReference type="EMBL" id="JAPWDS010000002">
    <property type="protein sequence ID" value="KAJ5512466.1"/>
    <property type="molecule type" value="Genomic_DNA"/>
</dbReference>
<evidence type="ECO:0000313" key="2">
    <source>
        <dbReference type="Proteomes" id="UP001149954"/>
    </source>
</evidence>
<proteinExistence type="predicted"/>
<gene>
    <name evidence="1" type="ORF">N7463_002018</name>
</gene>
<keyword evidence="2" id="KW-1185">Reference proteome</keyword>
<comment type="caution">
    <text evidence="1">The sequence shown here is derived from an EMBL/GenBank/DDBJ whole genome shotgun (WGS) entry which is preliminary data.</text>
</comment>
<reference evidence="1" key="1">
    <citation type="submission" date="2022-12" db="EMBL/GenBank/DDBJ databases">
        <authorList>
            <person name="Petersen C."/>
        </authorList>
    </citation>
    <scope>NUCLEOTIDE SEQUENCE</scope>
    <source>
        <strain evidence="1">IBT 29495</strain>
    </source>
</reference>
<evidence type="ECO:0000313" key="1">
    <source>
        <dbReference type="EMBL" id="KAJ5512466.1"/>
    </source>
</evidence>
<dbReference type="AlphaFoldDB" id="A0A9X0C842"/>
<protein>
    <submittedName>
        <fullName evidence="1">Uncharacterized protein</fullName>
    </submittedName>
</protein>
<sequence length="103" mass="11858">MDHQLDSLDSPKICAEVLVLVDARLREILSLQEIVVKVYEEAPNLDIRRKIMGLGWTLNVVVEPVGEVDWDLFDQSWNGSDEGYSDDDYDIDNDSDFWRRAAD</sequence>
<dbReference type="OrthoDB" id="62952at2759"/>
<accession>A0A9X0C842</accession>
<reference evidence="1" key="2">
    <citation type="journal article" date="2023" name="IMA Fungus">
        <title>Comparative genomic study of the Penicillium genus elucidates a diverse pangenome and 15 lateral gene transfer events.</title>
        <authorList>
            <person name="Petersen C."/>
            <person name="Sorensen T."/>
            <person name="Nielsen M.R."/>
            <person name="Sondergaard T.E."/>
            <person name="Sorensen J.L."/>
            <person name="Fitzpatrick D.A."/>
            <person name="Frisvad J.C."/>
            <person name="Nielsen K.L."/>
        </authorList>
    </citation>
    <scope>NUCLEOTIDE SEQUENCE</scope>
    <source>
        <strain evidence="1">IBT 29495</strain>
    </source>
</reference>
<name>A0A9X0C842_9EURO</name>
<organism evidence="1 2">
    <name type="scientific">Penicillium fimorum</name>
    <dbReference type="NCBI Taxonomy" id="1882269"/>
    <lineage>
        <taxon>Eukaryota</taxon>
        <taxon>Fungi</taxon>
        <taxon>Dikarya</taxon>
        <taxon>Ascomycota</taxon>
        <taxon>Pezizomycotina</taxon>
        <taxon>Eurotiomycetes</taxon>
        <taxon>Eurotiomycetidae</taxon>
        <taxon>Eurotiales</taxon>
        <taxon>Aspergillaceae</taxon>
        <taxon>Penicillium</taxon>
    </lineage>
</organism>
<dbReference type="Proteomes" id="UP001149954">
    <property type="component" value="Unassembled WGS sequence"/>
</dbReference>